<dbReference type="EMBL" id="CP046674">
    <property type="protein sequence ID" value="QUP59766.1"/>
    <property type="molecule type" value="Genomic_DNA"/>
</dbReference>
<keyword evidence="2" id="KW-1185">Reference proteome</keyword>
<protein>
    <submittedName>
        <fullName evidence="1">Uncharacterized protein</fullName>
    </submittedName>
</protein>
<dbReference type="Proteomes" id="UP000680989">
    <property type="component" value="Chromosome"/>
</dbReference>
<gene>
    <name evidence="1" type="ORF">GO999_15060</name>
</gene>
<sequence>MGIQVFKGVAQQRARLLGQIKRLDERMRADQAKRDELQRKVAAFDEVLREQGIDIDPDMYAPVKPTPRRTYFAHGELLGLCFDAMRLRKCPVTTPELLDYVVAQTGVRWKTPEDRYETRRSIKNAMRVQAKKGLVVRVGSTGLRHDDIAIWALPEYAAVERDDLQVHTTHDVEAA</sequence>
<name>A0ABX7ZWY9_9RALS</name>
<organism evidence="1 2">
    <name type="scientific">Ralstonia nicotianae</name>
    <dbReference type="NCBI Taxonomy" id="3037696"/>
    <lineage>
        <taxon>Bacteria</taxon>
        <taxon>Pseudomonadati</taxon>
        <taxon>Pseudomonadota</taxon>
        <taxon>Betaproteobacteria</taxon>
        <taxon>Burkholderiales</taxon>
        <taxon>Burkholderiaceae</taxon>
        <taxon>Ralstonia</taxon>
        <taxon>Ralstonia solanacearum species complex</taxon>
    </lineage>
</organism>
<reference evidence="2" key="1">
    <citation type="submission" date="2019-12" db="EMBL/GenBank/DDBJ databases">
        <title>Whole-genome sequence of tobacco pathogen Ralstonia pseudosolanacearum strain RS, originating from Yunnan province of China.</title>
        <authorList>
            <person name="Lu C.-H."/>
        </authorList>
    </citation>
    <scope>NUCLEOTIDE SEQUENCE [LARGE SCALE GENOMIC DNA]</scope>
    <source>
        <strain evidence="2">RS</strain>
    </source>
</reference>
<proteinExistence type="predicted"/>
<accession>A0ABX7ZWY9</accession>
<evidence type="ECO:0000313" key="2">
    <source>
        <dbReference type="Proteomes" id="UP000680989"/>
    </source>
</evidence>
<dbReference type="RefSeq" id="WP_211906354.1">
    <property type="nucleotide sequence ID" value="NZ_CP046674.1"/>
</dbReference>
<evidence type="ECO:0000313" key="1">
    <source>
        <dbReference type="EMBL" id="QUP59766.1"/>
    </source>
</evidence>